<evidence type="ECO:0000313" key="5">
    <source>
        <dbReference type="EMBL" id="TPW77238.1"/>
    </source>
</evidence>
<dbReference type="Proteomes" id="UP000316252">
    <property type="component" value="Unassembled WGS sequence"/>
</dbReference>
<dbReference type="Pfam" id="PF00534">
    <property type="entry name" value="Glycos_transf_1"/>
    <property type="match status" value="1"/>
</dbReference>
<evidence type="ECO:0000256" key="1">
    <source>
        <dbReference type="ARBA" id="ARBA00022676"/>
    </source>
</evidence>
<dbReference type="GO" id="GO:0009103">
    <property type="term" value="P:lipopolysaccharide biosynthetic process"/>
    <property type="evidence" value="ECO:0007669"/>
    <property type="project" value="TreeGrafter"/>
</dbReference>
<feature type="domain" description="Glycosyl transferase family 1" evidence="3">
    <location>
        <begin position="199"/>
        <end position="353"/>
    </location>
</feature>
<dbReference type="OrthoDB" id="9801609at2"/>
<dbReference type="PANTHER" id="PTHR46401">
    <property type="entry name" value="GLYCOSYLTRANSFERASE WBBK-RELATED"/>
    <property type="match status" value="1"/>
</dbReference>
<protein>
    <submittedName>
        <fullName evidence="5">Glycosyltransferase family 4 protein</fullName>
    </submittedName>
</protein>
<gene>
    <name evidence="5" type="ORF">FJ657_00570</name>
</gene>
<dbReference type="InterPro" id="IPR028098">
    <property type="entry name" value="Glyco_trans_4-like_N"/>
</dbReference>
<name>A0A506Y848_9MICO</name>
<dbReference type="GO" id="GO:0016757">
    <property type="term" value="F:glycosyltransferase activity"/>
    <property type="evidence" value="ECO:0007669"/>
    <property type="project" value="UniProtKB-KW"/>
</dbReference>
<dbReference type="CDD" id="cd03809">
    <property type="entry name" value="GT4_MtfB-like"/>
    <property type="match status" value="1"/>
</dbReference>
<feature type="domain" description="Glycosyltransferase subfamily 4-like N-terminal" evidence="4">
    <location>
        <begin position="17"/>
        <end position="179"/>
    </location>
</feature>
<organism evidence="5 6">
    <name type="scientific">Schumannella soli</name>
    <dbReference type="NCBI Taxonomy" id="2590779"/>
    <lineage>
        <taxon>Bacteria</taxon>
        <taxon>Bacillati</taxon>
        <taxon>Actinomycetota</taxon>
        <taxon>Actinomycetes</taxon>
        <taxon>Micrococcales</taxon>
        <taxon>Microbacteriaceae</taxon>
        <taxon>Schumannella</taxon>
    </lineage>
</organism>
<evidence type="ECO:0000259" key="4">
    <source>
        <dbReference type="Pfam" id="PF13439"/>
    </source>
</evidence>
<dbReference type="EMBL" id="VHQG01000001">
    <property type="protein sequence ID" value="TPW77238.1"/>
    <property type="molecule type" value="Genomic_DNA"/>
</dbReference>
<dbReference type="Gene3D" id="3.40.50.2000">
    <property type="entry name" value="Glycogen Phosphorylase B"/>
    <property type="match status" value="2"/>
</dbReference>
<sequence>MTTLRVVIDGILDPSTRGLARYTEDLTRALIATAPSSCVVEGIVSASPDDEYRELERRLPGLSGLFKSVLARREMAAVWQHGFTVSPNGGMIHAPSLLAPLRKHDRALTGDQTIVTIHDALPWTSPDTISGRSAGWHQSMIKRAERYADAVVVPTHAVAAALAEHADFGDRVRVIGGAVSPGLIVPADADERLARLELPEHFVLTLAGLNPRKALRPLLTAMAGVEVPLVIVGDPSWGDDTLERAVADTGIPVERVISLGALDDADLALVYSRARVFVNASREEGFGLASLEAFAFGTPVVSSDAPALAEVAADAAHLVERSADDAVYAERLREGVLHVLLDAEVAQRLSTAGADRSRAYSWRDAAEKVWQLHADI</sequence>
<reference evidence="5 6" key="1">
    <citation type="submission" date="2019-06" db="EMBL/GenBank/DDBJ databases">
        <authorList>
            <person name="Li F."/>
        </authorList>
    </citation>
    <scope>NUCLEOTIDE SEQUENCE [LARGE SCALE GENOMIC DNA]</scope>
    <source>
        <strain evidence="5 6">10F1D-1</strain>
    </source>
</reference>
<evidence type="ECO:0000256" key="2">
    <source>
        <dbReference type="ARBA" id="ARBA00022679"/>
    </source>
</evidence>
<evidence type="ECO:0000313" key="6">
    <source>
        <dbReference type="Proteomes" id="UP000316252"/>
    </source>
</evidence>
<keyword evidence="6" id="KW-1185">Reference proteome</keyword>
<evidence type="ECO:0000259" key="3">
    <source>
        <dbReference type="Pfam" id="PF00534"/>
    </source>
</evidence>
<accession>A0A506Y848</accession>
<comment type="caution">
    <text evidence="5">The sequence shown here is derived from an EMBL/GenBank/DDBJ whole genome shotgun (WGS) entry which is preliminary data.</text>
</comment>
<dbReference type="SUPFAM" id="SSF53756">
    <property type="entry name" value="UDP-Glycosyltransferase/glycogen phosphorylase"/>
    <property type="match status" value="1"/>
</dbReference>
<dbReference type="InterPro" id="IPR001296">
    <property type="entry name" value="Glyco_trans_1"/>
</dbReference>
<dbReference type="RefSeq" id="WP_141161766.1">
    <property type="nucleotide sequence ID" value="NZ_VHQG01000001.1"/>
</dbReference>
<keyword evidence="2 5" id="KW-0808">Transferase</keyword>
<dbReference type="AlphaFoldDB" id="A0A506Y848"/>
<dbReference type="Pfam" id="PF13439">
    <property type="entry name" value="Glyco_transf_4"/>
    <property type="match status" value="1"/>
</dbReference>
<proteinExistence type="predicted"/>
<keyword evidence="1" id="KW-0328">Glycosyltransferase</keyword>
<dbReference type="PANTHER" id="PTHR46401:SF2">
    <property type="entry name" value="GLYCOSYLTRANSFERASE WBBK-RELATED"/>
    <property type="match status" value="1"/>
</dbReference>